<sequence>MNWHMIISALIVVVLKIVGMTLFLLYFPQIFGENNAIFIPTESSATVPQILGNGTVSFTPTESYGTESSWNKSMNFCKEKGSTLAIVNTPEKLKFLQDITGAEKYFIGLLYQPVEKTWHWINNAKFNGKSLENPLIAPQCQSTRPSTNILADAQLRQAPHSESATPQDPISGESHTHGFGSTRVN</sequence>
<dbReference type="CTD" id="23601"/>
<feature type="transmembrane region" description="Helical" evidence="2">
    <location>
        <begin position="6"/>
        <end position="27"/>
    </location>
</feature>
<keyword evidence="2" id="KW-0812">Transmembrane</keyword>
<keyword evidence="2" id="KW-0472">Membrane</keyword>
<evidence type="ECO:0000256" key="2">
    <source>
        <dbReference type="SAM" id="Phobius"/>
    </source>
</evidence>
<feature type="region of interest" description="Disordered" evidence="1">
    <location>
        <begin position="156"/>
        <end position="185"/>
    </location>
</feature>
<dbReference type="RefSeq" id="XP_010853277.1">
    <property type="nucleotide sequence ID" value="XM_010854975.1"/>
</dbReference>
<proteinExistence type="predicted"/>
<dbReference type="InterPro" id="IPR016186">
    <property type="entry name" value="C-type_lectin-like/link_sf"/>
</dbReference>
<dbReference type="PANTHER" id="PTHR47536">
    <property type="entry name" value="C-TYPE LECTIN DOMAIN FAMILY 5 MEMBER A"/>
    <property type="match status" value="1"/>
</dbReference>
<keyword evidence="2" id="KW-1133">Transmembrane helix</keyword>
<dbReference type="InterPro" id="IPR001304">
    <property type="entry name" value="C-type_lectin-like"/>
</dbReference>
<dbReference type="Pfam" id="PF00059">
    <property type="entry name" value="Lectin_C"/>
    <property type="match status" value="1"/>
</dbReference>
<evidence type="ECO:0000313" key="5">
    <source>
        <dbReference type="RefSeq" id="XP_010853277.1"/>
    </source>
</evidence>
<accession>A0A6P3IN73</accession>
<dbReference type="GeneID" id="104999394"/>
<name>A0A6P3IN73_BISBB</name>
<dbReference type="InterPro" id="IPR016187">
    <property type="entry name" value="CTDL_fold"/>
</dbReference>
<dbReference type="AlphaFoldDB" id="A0A6P3IN73"/>
<dbReference type="InterPro" id="IPR052869">
    <property type="entry name" value="CLEC5A"/>
</dbReference>
<protein>
    <submittedName>
        <fullName evidence="5">C-type lectin domain family 5 member A isoform X3</fullName>
    </submittedName>
</protein>
<evidence type="ECO:0000259" key="3">
    <source>
        <dbReference type="Pfam" id="PF00059"/>
    </source>
</evidence>
<dbReference type="Proteomes" id="UP000515208">
    <property type="component" value="Unplaced"/>
</dbReference>
<keyword evidence="4" id="KW-1185">Reference proteome</keyword>
<feature type="domain" description="C-type lectin" evidence="3">
    <location>
        <begin position="67"/>
        <end position="131"/>
    </location>
</feature>
<reference evidence="5" key="1">
    <citation type="submission" date="2025-08" db="UniProtKB">
        <authorList>
            <consortium name="RefSeq"/>
        </authorList>
    </citation>
    <scope>IDENTIFICATION</scope>
    <source>
        <tissue evidence="5">Blood</tissue>
    </source>
</reference>
<evidence type="ECO:0000313" key="4">
    <source>
        <dbReference type="Proteomes" id="UP000515208"/>
    </source>
</evidence>
<gene>
    <name evidence="5" type="primary">CLEC5A</name>
</gene>
<dbReference type="GO" id="GO:0001618">
    <property type="term" value="F:virus receptor activity"/>
    <property type="evidence" value="ECO:0007669"/>
    <property type="project" value="TreeGrafter"/>
</dbReference>
<evidence type="ECO:0000256" key="1">
    <source>
        <dbReference type="SAM" id="MobiDB-lite"/>
    </source>
</evidence>
<dbReference type="GO" id="GO:0045087">
    <property type="term" value="P:innate immune response"/>
    <property type="evidence" value="ECO:0007669"/>
    <property type="project" value="TreeGrafter"/>
</dbReference>
<organism evidence="4 5">
    <name type="scientific">Bison bison bison</name>
    <name type="common">North American plains bison</name>
    <dbReference type="NCBI Taxonomy" id="43346"/>
    <lineage>
        <taxon>Eukaryota</taxon>
        <taxon>Metazoa</taxon>
        <taxon>Chordata</taxon>
        <taxon>Craniata</taxon>
        <taxon>Vertebrata</taxon>
        <taxon>Euteleostomi</taxon>
        <taxon>Mammalia</taxon>
        <taxon>Eutheria</taxon>
        <taxon>Laurasiatheria</taxon>
        <taxon>Artiodactyla</taxon>
        <taxon>Ruminantia</taxon>
        <taxon>Pecora</taxon>
        <taxon>Bovidae</taxon>
        <taxon>Bovinae</taxon>
        <taxon>Bison</taxon>
    </lineage>
</organism>
<dbReference type="SUPFAM" id="SSF56436">
    <property type="entry name" value="C-type lectin-like"/>
    <property type="match status" value="1"/>
</dbReference>
<dbReference type="Gene3D" id="3.10.100.10">
    <property type="entry name" value="Mannose-Binding Protein A, subunit A"/>
    <property type="match status" value="1"/>
</dbReference>
<dbReference type="PANTHER" id="PTHR47536:SF1">
    <property type="entry name" value="C-TYPE LECTIN DOMAIN FAMILY 5 MEMBER A"/>
    <property type="match status" value="1"/>
</dbReference>